<feature type="coiled-coil region" evidence="6">
    <location>
        <begin position="230"/>
        <end position="257"/>
    </location>
</feature>
<dbReference type="PROSITE" id="PS50192">
    <property type="entry name" value="T_SNARE"/>
    <property type="match status" value="1"/>
</dbReference>
<feature type="domain" description="T-SNARE coiled-coil homology" evidence="8">
    <location>
        <begin position="234"/>
        <end position="296"/>
    </location>
</feature>
<dbReference type="EMBL" id="LR790813">
    <property type="protein sequence ID" value="CAB3266675.1"/>
    <property type="molecule type" value="mRNA"/>
</dbReference>
<dbReference type="PANTHER" id="PTHR19957:SF307">
    <property type="entry name" value="PROTEIN SSO1-RELATED"/>
    <property type="match status" value="1"/>
</dbReference>
<organism evidence="9">
    <name type="scientific">Phallusia mammillata</name>
    <dbReference type="NCBI Taxonomy" id="59560"/>
    <lineage>
        <taxon>Eukaryota</taxon>
        <taxon>Metazoa</taxon>
        <taxon>Chordata</taxon>
        <taxon>Tunicata</taxon>
        <taxon>Ascidiacea</taxon>
        <taxon>Phlebobranchia</taxon>
        <taxon>Ascidiidae</taxon>
        <taxon>Phallusia</taxon>
    </lineage>
</organism>
<name>A0A6F9DUX4_9ASCI</name>
<gene>
    <name evidence="9" type="primary">Stx2</name>
</gene>
<dbReference type="GO" id="GO:0048278">
    <property type="term" value="P:vesicle docking"/>
    <property type="evidence" value="ECO:0007669"/>
    <property type="project" value="TreeGrafter"/>
</dbReference>
<protein>
    <submittedName>
        <fullName evidence="9">Syntaxin-2</fullName>
    </submittedName>
</protein>
<dbReference type="GO" id="GO:0006887">
    <property type="term" value="P:exocytosis"/>
    <property type="evidence" value="ECO:0007669"/>
    <property type="project" value="TreeGrafter"/>
</dbReference>
<evidence type="ECO:0000256" key="2">
    <source>
        <dbReference type="ARBA" id="ARBA00009063"/>
    </source>
</evidence>
<evidence type="ECO:0000256" key="7">
    <source>
        <dbReference type="SAM" id="Phobius"/>
    </source>
</evidence>
<dbReference type="GO" id="GO:0012505">
    <property type="term" value="C:endomembrane system"/>
    <property type="evidence" value="ECO:0007669"/>
    <property type="project" value="TreeGrafter"/>
</dbReference>
<comment type="subcellular location">
    <subcellularLocation>
        <location evidence="1">Membrane</location>
        <topology evidence="1">Single-pass type IV membrane protein</topology>
    </subcellularLocation>
</comment>
<evidence type="ECO:0000256" key="3">
    <source>
        <dbReference type="ARBA" id="ARBA00022692"/>
    </source>
</evidence>
<dbReference type="GO" id="GO:0006886">
    <property type="term" value="P:intracellular protein transport"/>
    <property type="evidence" value="ECO:0007669"/>
    <property type="project" value="TreeGrafter"/>
</dbReference>
<keyword evidence="3 7" id="KW-0812">Transmembrane</keyword>
<dbReference type="InterPro" id="IPR006011">
    <property type="entry name" value="Syntaxin_N"/>
</dbReference>
<dbReference type="Pfam" id="PF00804">
    <property type="entry name" value="Syntaxin"/>
    <property type="match status" value="1"/>
</dbReference>
<dbReference type="PANTHER" id="PTHR19957">
    <property type="entry name" value="SYNTAXIN"/>
    <property type="match status" value="1"/>
</dbReference>
<accession>A0A6F9DUX4</accession>
<dbReference type="Gene3D" id="1.20.58.70">
    <property type="match status" value="1"/>
</dbReference>
<dbReference type="InterPro" id="IPR010989">
    <property type="entry name" value="SNARE"/>
</dbReference>
<dbReference type="Gene3D" id="1.20.5.110">
    <property type="match status" value="1"/>
</dbReference>
<dbReference type="Pfam" id="PF05739">
    <property type="entry name" value="SNARE"/>
    <property type="match status" value="1"/>
</dbReference>
<dbReference type="GO" id="GO:0006906">
    <property type="term" value="P:vesicle fusion"/>
    <property type="evidence" value="ECO:0007669"/>
    <property type="project" value="TreeGrafter"/>
</dbReference>
<reference evidence="9" key="1">
    <citation type="submission" date="2020-04" db="EMBL/GenBank/DDBJ databases">
        <authorList>
            <person name="Neveu A P."/>
        </authorList>
    </citation>
    <scope>NUCLEOTIDE SEQUENCE</scope>
    <source>
        <tissue evidence="9">Whole embryo</tissue>
    </source>
</reference>
<keyword evidence="6" id="KW-0175">Coiled coil</keyword>
<evidence type="ECO:0000256" key="6">
    <source>
        <dbReference type="SAM" id="Coils"/>
    </source>
</evidence>
<evidence type="ECO:0000256" key="5">
    <source>
        <dbReference type="ARBA" id="ARBA00023136"/>
    </source>
</evidence>
<dbReference type="GO" id="GO:0000149">
    <property type="term" value="F:SNARE binding"/>
    <property type="evidence" value="ECO:0007669"/>
    <property type="project" value="TreeGrafter"/>
</dbReference>
<evidence type="ECO:0000256" key="4">
    <source>
        <dbReference type="ARBA" id="ARBA00022989"/>
    </source>
</evidence>
<dbReference type="SUPFAM" id="SSF47661">
    <property type="entry name" value="t-snare proteins"/>
    <property type="match status" value="1"/>
</dbReference>
<evidence type="ECO:0000313" key="9">
    <source>
        <dbReference type="EMBL" id="CAB3266675.1"/>
    </source>
</evidence>
<evidence type="ECO:0000259" key="8">
    <source>
        <dbReference type="PROSITE" id="PS50192"/>
    </source>
</evidence>
<comment type="similarity">
    <text evidence="2">Belongs to the syntaxin family.</text>
</comment>
<dbReference type="GO" id="GO:0005886">
    <property type="term" value="C:plasma membrane"/>
    <property type="evidence" value="ECO:0007669"/>
    <property type="project" value="TreeGrafter"/>
</dbReference>
<proteinExistence type="evidence at transcript level"/>
<keyword evidence="5 7" id="KW-0472">Membrane</keyword>
<sequence>MIRDRLPDLLRLARRNPSKYFEPEHHEEVPMPLEMTMVLSRAEKVQKFLLEMDKMLQELQVHYGGMIASSSSQSAQQKQVASTMNRFTALTRKTRSILQRMDLTEQETIKYYQPEPTMATVRWSQSEPNVQVSWKRPSLTTLLSISIPAEIRIKLTLHGVLSFRLAELVKEYYTVQKKHNEMTRIKVQRQMSIIGRSLDQQELDRALDEGEMVPLIHSNIVDDQQVNQEMRARLKEVEHFEKEILALEKNISQLHDAFVTMSTIVHEQGAIVDRIEHHLTISSDYVESSKHQLKKATKLQHKYRKKRCCIFILVLVLLVIIAAIIALSIKRPGTVRHPKAISSKPSVAHPSLRRSDWTHLRSMSMW</sequence>
<dbReference type="InterPro" id="IPR045242">
    <property type="entry name" value="Syntaxin"/>
</dbReference>
<evidence type="ECO:0000256" key="1">
    <source>
        <dbReference type="ARBA" id="ARBA00004211"/>
    </source>
</evidence>
<dbReference type="GO" id="GO:0031201">
    <property type="term" value="C:SNARE complex"/>
    <property type="evidence" value="ECO:0007669"/>
    <property type="project" value="TreeGrafter"/>
</dbReference>
<dbReference type="AlphaFoldDB" id="A0A6F9DUX4"/>
<keyword evidence="4 7" id="KW-1133">Transmembrane helix</keyword>
<dbReference type="InterPro" id="IPR000727">
    <property type="entry name" value="T_SNARE_dom"/>
</dbReference>
<dbReference type="GO" id="GO:0005484">
    <property type="term" value="F:SNAP receptor activity"/>
    <property type="evidence" value="ECO:0007669"/>
    <property type="project" value="TreeGrafter"/>
</dbReference>
<dbReference type="SMART" id="SM00397">
    <property type="entry name" value="t_SNARE"/>
    <property type="match status" value="1"/>
</dbReference>
<feature type="transmembrane region" description="Helical" evidence="7">
    <location>
        <begin position="308"/>
        <end position="329"/>
    </location>
</feature>